<keyword evidence="2" id="KW-1185">Reference proteome</keyword>
<gene>
    <name evidence="1" type="ORF">KPL71_021244</name>
</gene>
<name>A0ACB8JG55_CITSI</name>
<comment type="caution">
    <text evidence="1">The sequence shown here is derived from an EMBL/GenBank/DDBJ whole genome shotgun (WGS) entry which is preliminary data.</text>
</comment>
<dbReference type="EMBL" id="CM039176">
    <property type="protein sequence ID" value="KAH9715900.1"/>
    <property type="molecule type" value="Genomic_DNA"/>
</dbReference>
<protein>
    <submittedName>
        <fullName evidence="1">Heat shock 70 kDa protein 5</fullName>
    </submittedName>
</protein>
<organism evidence="1 2">
    <name type="scientific">Citrus sinensis</name>
    <name type="common">Sweet orange</name>
    <name type="synonym">Citrus aurantium var. sinensis</name>
    <dbReference type="NCBI Taxonomy" id="2711"/>
    <lineage>
        <taxon>Eukaryota</taxon>
        <taxon>Viridiplantae</taxon>
        <taxon>Streptophyta</taxon>
        <taxon>Embryophyta</taxon>
        <taxon>Tracheophyta</taxon>
        <taxon>Spermatophyta</taxon>
        <taxon>Magnoliopsida</taxon>
        <taxon>eudicotyledons</taxon>
        <taxon>Gunneridae</taxon>
        <taxon>Pentapetalae</taxon>
        <taxon>rosids</taxon>
        <taxon>malvids</taxon>
        <taxon>Sapindales</taxon>
        <taxon>Rutaceae</taxon>
        <taxon>Aurantioideae</taxon>
        <taxon>Citrus</taxon>
    </lineage>
</organism>
<accession>A0ACB8JG55</accession>
<evidence type="ECO:0000313" key="2">
    <source>
        <dbReference type="Proteomes" id="UP000829398"/>
    </source>
</evidence>
<reference evidence="2" key="1">
    <citation type="journal article" date="2023" name="Hortic. Res.">
        <title>A chromosome-level phased genome enabling allele-level studies in sweet orange: a case study on citrus Huanglongbing tolerance.</title>
        <authorList>
            <person name="Wu B."/>
            <person name="Yu Q."/>
            <person name="Deng Z."/>
            <person name="Duan Y."/>
            <person name="Luo F."/>
            <person name="Gmitter F. Jr."/>
        </authorList>
    </citation>
    <scope>NUCLEOTIDE SEQUENCE [LARGE SCALE GENOMIC DNA]</scope>
    <source>
        <strain evidence="2">cv. Valencia</strain>
    </source>
</reference>
<evidence type="ECO:0000313" key="1">
    <source>
        <dbReference type="EMBL" id="KAH9715900.1"/>
    </source>
</evidence>
<proteinExistence type="predicted"/>
<sequence length="436" mass="48152">MIVVTYKGEEKQFSPEEISSMVLTKTKEIAEAYLGQALKNAVVTVPAYFNDSQRQATKDAVKATAGDTHLGGEDFDNRLVNHFVAEFKRKHKKDISGNARALRRLQTACIDFYATITRARFEELNMDLFRKCMEPVEKCLRDSKIDKSQVHDVVLVGGSTRIPKVQQLLQDFFNGKELCKSINPDEAVAYGAAVQAAILSGEGNKKVQDLLLLDVTPLSLGIETAGGVMTTLIPRNTTILTKKECMKVKGLEQKITICLGNSSSRAFLRHQEVFLRSMCALTLMLMITITNDKGRLSKEEIERMVQEAEKYKAEDEEIKKKVEAKNSLENYAYNMSNTVRDEKFAGKLDPADKQKIEKAIDEAIEWLDGNQLVEVDELEDKLKELKGFCNPIIAKMYEGGASGDVPMGGGAEMPGGGHGKAETGGASGGPKIEEVD</sequence>
<dbReference type="Proteomes" id="UP000829398">
    <property type="component" value="Chromosome 7"/>
</dbReference>
<keyword evidence="1" id="KW-0346">Stress response</keyword>